<evidence type="ECO:0000256" key="1">
    <source>
        <dbReference type="ARBA" id="ARBA00010923"/>
    </source>
</evidence>
<dbReference type="Gene3D" id="3.90.220.20">
    <property type="entry name" value="DNA methylase specificity domains"/>
    <property type="match status" value="2"/>
</dbReference>
<evidence type="ECO:0000256" key="3">
    <source>
        <dbReference type="ARBA" id="ARBA00023125"/>
    </source>
</evidence>
<dbReference type="GO" id="GO:0004519">
    <property type="term" value="F:endonuclease activity"/>
    <property type="evidence" value="ECO:0007669"/>
    <property type="project" value="UniProtKB-KW"/>
</dbReference>
<evidence type="ECO:0000313" key="6">
    <source>
        <dbReference type="Proteomes" id="UP001235341"/>
    </source>
</evidence>
<dbReference type="Proteomes" id="UP001235341">
    <property type="component" value="Chromosome"/>
</dbReference>
<evidence type="ECO:0000313" key="5">
    <source>
        <dbReference type="EMBL" id="WMT14899.1"/>
    </source>
</evidence>
<keyword evidence="5" id="KW-0540">Nuclease</keyword>
<dbReference type="SUPFAM" id="SSF116734">
    <property type="entry name" value="DNA methylase specificity domain"/>
    <property type="match status" value="2"/>
</dbReference>
<keyword evidence="3" id="KW-0238">DNA-binding</keyword>
<keyword evidence="2" id="KW-0680">Restriction system</keyword>
<reference evidence="5 6" key="1">
    <citation type="submission" date="2023-08" db="EMBL/GenBank/DDBJ databases">
        <title>Complete Genome and Methylome dissection of Serratia fonticola NEB369.</title>
        <authorList>
            <person name="Fomenkov A."/>
            <person name="Roberts R.D."/>
        </authorList>
    </citation>
    <scope>NUCLEOTIDE SEQUENCE [LARGE SCALE GENOMIC DNA]</scope>
    <source>
        <strain evidence="5 6">NEB369</strain>
    </source>
</reference>
<dbReference type="InterPro" id="IPR000055">
    <property type="entry name" value="Restrct_endonuc_typeI_TRD"/>
</dbReference>
<dbReference type="GO" id="GO:0016787">
    <property type="term" value="F:hydrolase activity"/>
    <property type="evidence" value="ECO:0007669"/>
    <property type="project" value="UniProtKB-KW"/>
</dbReference>
<keyword evidence="5" id="KW-0255">Endonuclease</keyword>
<feature type="domain" description="Type I restriction modification DNA specificity" evidence="4">
    <location>
        <begin position="16"/>
        <end position="192"/>
    </location>
</feature>
<dbReference type="Pfam" id="PF01420">
    <property type="entry name" value="Methylase_S"/>
    <property type="match status" value="1"/>
</dbReference>
<dbReference type="EC" id="3.1.21.-" evidence="5"/>
<keyword evidence="6" id="KW-1185">Reference proteome</keyword>
<dbReference type="InterPro" id="IPR044946">
    <property type="entry name" value="Restrct_endonuc_typeI_TRD_sf"/>
</dbReference>
<evidence type="ECO:0000259" key="4">
    <source>
        <dbReference type="Pfam" id="PF01420"/>
    </source>
</evidence>
<accession>A0ABY9PPJ8</accession>
<keyword evidence="5" id="KW-0378">Hydrolase</keyword>
<dbReference type="EMBL" id="CP133586">
    <property type="protein sequence ID" value="WMT14899.1"/>
    <property type="molecule type" value="Genomic_DNA"/>
</dbReference>
<sequence length="482" mass="53099">MNSELSRTELSCLITHKKGFAFKSKDYISSGVPVVRVSNFTWDSISTDDLRYVSHEVAINNKVVQLNEDDVIVATVGSWPQNPASIVGKVVKVPRELSGALLNQNTVRLRVIDENPINQKYLYIALKTKEFSDNLISKAQGSANQASITLSDIFSYAIPWGTYPQRKYIVDVIDSINSKTVIANQINKTLEQMAQTLFKSWFVDFEPVKAKAAVLQAGGSQEEATLAAMMAISAKDADALAVFEREHPEQYAELKATAEQFPSAMQDSELGDIPEGWRVGDLSNVASLNAESWSKKNAPESISYVDLANTKWGVINSIETYQFSDAPSRAKRILKPHDTIVGTVRPGNGSYAYINKTGLTGSTGFAVLTPKNRIFSEYIYLCVTSNESIERLAHLADGGAYPAVNADVVLSTQCVLPVERETIEALLKMFSSRTEVFFSYRAKNLDQNEVLTSTRDTLLPKLLSGEITLPEAEQAVSEVENV</sequence>
<gene>
    <name evidence="5" type="ORF">RFB13_00635</name>
</gene>
<name>A0ABY9PPJ8_SERFO</name>
<organism evidence="5 6">
    <name type="scientific">Serratia fonticola</name>
    <dbReference type="NCBI Taxonomy" id="47917"/>
    <lineage>
        <taxon>Bacteria</taxon>
        <taxon>Pseudomonadati</taxon>
        <taxon>Pseudomonadota</taxon>
        <taxon>Gammaproteobacteria</taxon>
        <taxon>Enterobacterales</taxon>
        <taxon>Yersiniaceae</taxon>
        <taxon>Serratia</taxon>
    </lineage>
</organism>
<proteinExistence type="inferred from homology"/>
<evidence type="ECO:0000256" key="2">
    <source>
        <dbReference type="ARBA" id="ARBA00022747"/>
    </source>
</evidence>
<dbReference type="InterPro" id="IPR052021">
    <property type="entry name" value="Type-I_RS_S_subunit"/>
</dbReference>
<comment type="similarity">
    <text evidence="1">Belongs to the type-I restriction system S methylase family.</text>
</comment>
<dbReference type="PANTHER" id="PTHR30408">
    <property type="entry name" value="TYPE-1 RESTRICTION ENZYME ECOKI SPECIFICITY PROTEIN"/>
    <property type="match status" value="1"/>
</dbReference>
<dbReference type="PANTHER" id="PTHR30408:SF13">
    <property type="entry name" value="TYPE I RESTRICTION ENZYME HINDI SPECIFICITY SUBUNIT"/>
    <property type="match status" value="1"/>
</dbReference>
<protein>
    <submittedName>
        <fullName evidence="5">Restriction endonuclease subunit S</fullName>
        <ecNumber evidence="5">3.1.21.-</ecNumber>
    </submittedName>
</protein>
<dbReference type="RefSeq" id="WP_309205650.1">
    <property type="nucleotide sequence ID" value="NZ_CP133586.1"/>
</dbReference>